<name>A0A255GFM8_9ACTN</name>
<keyword evidence="2" id="KW-0812">Transmembrane</keyword>
<protein>
    <submittedName>
        <fullName evidence="3">Uncharacterized protein</fullName>
    </submittedName>
</protein>
<dbReference type="EMBL" id="NMVO01000012">
    <property type="protein sequence ID" value="OYO14668.1"/>
    <property type="molecule type" value="Genomic_DNA"/>
</dbReference>
<keyword evidence="2" id="KW-1133">Transmembrane helix</keyword>
<dbReference type="AlphaFoldDB" id="A0A255GFM8"/>
<proteinExistence type="predicted"/>
<dbReference type="Proteomes" id="UP000215896">
    <property type="component" value="Unassembled WGS sequence"/>
</dbReference>
<organism evidence="3 4">
    <name type="scientific">Enemella evansiae</name>
    <dbReference type="NCBI Taxonomy" id="2016499"/>
    <lineage>
        <taxon>Bacteria</taxon>
        <taxon>Bacillati</taxon>
        <taxon>Actinomycetota</taxon>
        <taxon>Actinomycetes</taxon>
        <taxon>Propionibacteriales</taxon>
        <taxon>Propionibacteriaceae</taxon>
        <taxon>Enemella</taxon>
    </lineage>
</organism>
<gene>
    <name evidence="3" type="ORF">CGZ94_08850</name>
</gene>
<feature type="region of interest" description="Disordered" evidence="1">
    <location>
        <begin position="1"/>
        <end position="32"/>
    </location>
</feature>
<feature type="transmembrane region" description="Helical" evidence="2">
    <location>
        <begin position="157"/>
        <end position="178"/>
    </location>
</feature>
<keyword evidence="4" id="KW-1185">Reference proteome</keyword>
<keyword evidence="2" id="KW-0472">Membrane</keyword>
<feature type="transmembrane region" description="Helical" evidence="2">
    <location>
        <begin position="51"/>
        <end position="70"/>
    </location>
</feature>
<feature type="compositionally biased region" description="Acidic residues" evidence="1">
    <location>
        <begin position="17"/>
        <end position="26"/>
    </location>
</feature>
<comment type="caution">
    <text evidence="3">The sequence shown here is derived from an EMBL/GenBank/DDBJ whole genome shotgun (WGS) entry which is preliminary data.</text>
</comment>
<evidence type="ECO:0000313" key="3">
    <source>
        <dbReference type="EMBL" id="OYO14668.1"/>
    </source>
</evidence>
<accession>A0A255GFM8</accession>
<evidence type="ECO:0000313" key="4">
    <source>
        <dbReference type="Proteomes" id="UP000215896"/>
    </source>
</evidence>
<feature type="transmembrane region" description="Helical" evidence="2">
    <location>
        <begin position="127"/>
        <end position="145"/>
    </location>
</feature>
<sequence>MLPMNEQNGWPVYPGPEPEEPTEEPDLIPNLEPEPEVEEIVEPPRRRPMAIGLWALFHLLAVLLMTWALLLDSESALILTLTSIALMVLAGGSLVALWIPRLRFWEAADVLFTRNGGERFGARPARYAVALTILTSLALAFGIAGSTGIPTAATPGFPQSLLCFAFAVPGIIYARYMIRRHLRLTPPSRQDGD</sequence>
<reference evidence="3 4" key="1">
    <citation type="submission" date="2017-07" db="EMBL/GenBank/DDBJ databases">
        <title>Draft whole genome sequences of clinical Proprionibacteriaceae strains.</title>
        <authorList>
            <person name="Bernier A.-M."/>
            <person name="Bernard K."/>
            <person name="Domingo M.-C."/>
        </authorList>
    </citation>
    <scope>NUCLEOTIDE SEQUENCE [LARGE SCALE GENOMIC DNA]</scope>
    <source>
        <strain evidence="3 4">NML 030167</strain>
    </source>
</reference>
<evidence type="ECO:0000256" key="1">
    <source>
        <dbReference type="SAM" id="MobiDB-lite"/>
    </source>
</evidence>
<evidence type="ECO:0000256" key="2">
    <source>
        <dbReference type="SAM" id="Phobius"/>
    </source>
</evidence>
<feature type="transmembrane region" description="Helical" evidence="2">
    <location>
        <begin position="76"/>
        <end position="99"/>
    </location>
</feature>